<evidence type="ECO:0000256" key="1">
    <source>
        <dbReference type="SAM" id="MobiDB-lite"/>
    </source>
</evidence>
<proteinExistence type="predicted"/>
<evidence type="ECO:0000313" key="2">
    <source>
        <dbReference type="EMBL" id="KAJ8561392.1"/>
    </source>
</evidence>
<evidence type="ECO:0000313" key="3">
    <source>
        <dbReference type="Proteomes" id="UP001152561"/>
    </source>
</evidence>
<reference evidence="3" key="1">
    <citation type="journal article" date="2023" name="Proc. Natl. Acad. Sci. U.S.A.">
        <title>Genomic and structural basis for evolution of tropane alkaloid biosynthesis.</title>
        <authorList>
            <person name="Wanga Y.-J."/>
            <person name="Taina T."/>
            <person name="Yua J.-Y."/>
            <person name="Lia J."/>
            <person name="Xua B."/>
            <person name="Chenc J."/>
            <person name="D'Auriad J.C."/>
            <person name="Huanga J.-P."/>
            <person name="Huanga S.-X."/>
        </authorList>
    </citation>
    <scope>NUCLEOTIDE SEQUENCE [LARGE SCALE GENOMIC DNA]</scope>
    <source>
        <strain evidence="3">cv. KIB-2019</strain>
    </source>
</reference>
<keyword evidence="3" id="KW-1185">Reference proteome</keyword>
<accession>A0A9Q1MPL8</accession>
<feature type="compositionally biased region" description="Low complexity" evidence="1">
    <location>
        <begin position="72"/>
        <end position="85"/>
    </location>
</feature>
<gene>
    <name evidence="2" type="ORF">K7X08_027582</name>
</gene>
<protein>
    <submittedName>
        <fullName evidence="2">Uncharacterized protein</fullName>
    </submittedName>
</protein>
<feature type="compositionally biased region" description="Basic and acidic residues" evidence="1">
    <location>
        <begin position="7"/>
        <end position="20"/>
    </location>
</feature>
<dbReference type="AlphaFoldDB" id="A0A9Q1MPL8"/>
<comment type="caution">
    <text evidence="2">The sequence shown here is derived from an EMBL/GenBank/DDBJ whole genome shotgun (WGS) entry which is preliminary data.</text>
</comment>
<sequence>MPCQEPDPPHDAPAESHDTSGKMLLEETSISSSDAQTTTVEHNTSGEVDAVEISTSDSSEVSDDDQGTEVMQQTQSQDDSKQQQQQFIIEDQRGLQLEEALEHD</sequence>
<name>A0A9Q1MPL8_9SOLA</name>
<dbReference type="Proteomes" id="UP001152561">
    <property type="component" value="Unassembled WGS sequence"/>
</dbReference>
<feature type="region of interest" description="Disordered" evidence="1">
    <location>
        <begin position="1"/>
        <end position="85"/>
    </location>
</feature>
<organism evidence="2 3">
    <name type="scientific">Anisodus acutangulus</name>
    <dbReference type="NCBI Taxonomy" id="402998"/>
    <lineage>
        <taxon>Eukaryota</taxon>
        <taxon>Viridiplantae</taxon>
        <taxon>Streptophyta</taxon>
        <taxon>Embryophyta</taxon>
        <taxon>Tracheophyta</taxon>
        <taxon>Spermatophyta</taxon>
        <taxon>Magnoliopsida</taxon>
        <taxon>eudicotyledons</taxon>
        <taxon>Gunneridae</taxon>
        <taxon>Pentapetalae</taxon>
        <taxon>asterids</taxon>
        <taxon>lamiids</taxon>
        <taxon>Solanales</taxon>
        <taxon>Solanaceae</taxon>
        <taxon>Solanoideae</taxon>
        <taxon>Hyoscyameae</taxon>
        <taxon>Anisodus</taxon>
    </lineage>
</organism>
<dbReference type="EMBL" id="JAJAGQ010000006">
    <property type="protein sequence ID" value="KAJ8561392.1"/>
    <property type="molecule type" value="Genomic_DNA"/>
</dbReference>
<feature type="compositionally biased region" description="Polar residues" evidence="1">
    <location>
        <begin position="28"/>
        <end position="46"/>
    </location>
</feature>